<name>A0A7X0J337_9SPHI</name>
<evidence type="ECO:0000313" key="2">
    <source>
        <dbReference type="EMBL" id="MBB6498897.1"/>
    </source>
</evidence>
<comment type="caution">
    <text evidence="2">The sequence shown here is derived from an EMBL/GenBank/DDBJ whole genome shotgun (WGS) entry which is preliminary data.</text>
</comment>
<proteinExistence type="predicted"/>
<feature type="chain" id="PRO_5031289064" evidence="1">
    <location>
        <begin position="19"/>
        <end position="234"/>
    </location>
</feature>
<organism evidence="2 3">
    <name type="scientific">Pedobacter cryoconitis</name>
    <dbReference type="NCBI Taxonomy" id="188932"/>
    <lineage>
        <taxon>Bacteria</taxon>
        <taxon>Pseudomonadati</taxon>
        <taxon>Bacteroidota</taxon>
        <taxon>Sphingobacteriia</taxon>
        <taxon>Sphingobacteriales</taxon>
        <taxon>Sphingobacteriaceae</taxon>
        <taxon>Pedobacter</taxon>
    </lineage>
</organism>
<dbReference type="AlphaFoldDB" id="A0A7X0J337"/>
<reference evidence="2 3" key="1">
    <citation type="submission" date="2020-08" db="EMBL/GenBank/DDBJ databases">
        <title>Genomic Encyclopedia of Type Strains, Phase IV (KMG-V): Genome sequencing to study the core and pangenomes of soil and plant-associated prokaryotes.</title>
        <authorList>
            <person name="Whitman W."/>
        </authorList>
    </citation>
    <scope>NUCLEOTIDE SEQUENCE [LARGE SCALE GENOMIC DNA]</scope>
    <source>
        <strain evidence="2 3">M2T3</strain>
    </source>
</reference>
<accession>A0A7X0J337</accession>
<evidence type="ECO:0000313" key="3">
    <source>
        <dbReference type="Proteomes" id="UP000521017"/>
    </source>
</evidence>
<sequence>MKSVLTIFLLSITMSLFAQHYPDRPSTHGMMLMGNETIYASHLPMFHSPHDYQIILILELTKDDQVIYQQDRKNHPGELVYTIEPETFVLPEMINYTRIFKASIYRGHFERGGSSFLKNITVKIKKVIYYKQFDKNATKPDNLHYLLFGNAKEQFLVHQISSRPDFDENLIVQLKDKKDLKLLTAHPYITVSFHEKDSEKPFSWRTHSGNSKETIRPIVFSSHQTLYLEFDDLK</sequence>
<evidence type="ECO:0000256" key="1">
    <source>
        <dbReference type="SAM" id="SignalP"/>
    </source>
</evidence>
<gene>
    <name evidence="2" type="ORF">HDF25_001034</name>
</gene>
<dbReference type="RefSeq" id="WP_184623418.1">
    <property type="nucleotide sequence ID" value="NZ_JACHCC010000002.1"/>
</dbReference>
<feature type="signal peptide" evidence="1">
    <location>
        <begin position="1"/>
        <end position="18"/>
    </location>
</feature>
<keyword evidence="1" id="KW-0732">Signal</keyword>
<protein>
    <submittedName>
        <fullName evidence="2">Uncharacterized protein</fullName>
    </submittedName>
</protein>
<dbReference type="EMBL" id="JACHCC010000002">
    <property type="protein sequence ID" value="MBB6498897.1"/>
    <property type="molecule type" value="Genomic_DNA"/>
</dbReference>
<dbReference type="Proteomes" id="UP000521017">
    <property type="component" value="Unassembled WGS sequence"/>
</dbReference>